<dbReference type="Pfam" id="PF02305">
    <property type="entry name" value="Phage_F"/>
    <property type="match status" value="1"/>
</dbReference>
<evidence type="ECO:0000256" key="4">
    <source>
        <dbReference type="ARBA" id="ARBA00022561"/>
    </source>
</evidence>
<dbReference type="InterPro" id="IPR016184">
    <property type="entry name" value="Capsid/spike_ssDNA_virus"/>
</dbReference>
<accession>A0A976N320</accession>
<keyword evidence="4" id="KW-0167">Capsid protein</keyword>
<proteinExistence type="inferred from homology"/>
<dbReference type="Gene3D" id="2.60.169.10">
    <property type="entry name" value="Microviridae F protein"/>
    <property type="match status" value="2"/>
</dbReference>
<protein>
    <submittedName>
        <fullName evidence="6">Major capsid protein</fullName>
    </submittedName>
</protein>
<evidence type="ECO:0000256" key="5">
    <source>
        <dbReference type="ARBA" id="ARBA00022844"/>
    </source>
</evidence>
<sequence length="599" mass="66542">MKGDFMSRTVAYKGYANAVRRFDAEPSPGRQRNRFNYAKKRLMTFDAGYLVPFFWMPCLPGDSLKIRTRALVRASNAFVAPLMDEIWVSFYFFKTYNRFVFVDWNAFMGELIQDDPDYDDSGTNNGGKSLTRQPFNSPDEYVLPTMIIKPGSDGLPAFPVHSLLDQLALPYAVGNDGYEIQTLLPRHCNLIYNEYFRDENLQDFAPVPKGIGSDAISMYQLMPSTKYADYFTGSLPFLQKGPSVNIGLVGDIPVVPDGLTLGLTDGVNNFGLIYSSDGNRLLAHSNDYGLPAGSAIASGSSNPKVNTTIGPASSTGYKAQLSSADYISLAQVRLGFQMQRFYEGQARSGTRYIEYIRFMFDEFIPDVQLLRPEFIGGGKMLLNVNPVAQTSADSTTPLGTLGAFGVRFDDKIFAQTHCNEHGYIIGFLTISTTLTYQQGLNRDFSRRDRFDFYTPTLAHLAEQAVLNKEVCCTGLSDYDNDVFGYIGRYDEYRTMHGEVTGYFRSNAMIPGTTTKVSLDAYHLSQFWDVSNPGSSTDNYPGLPHLNSEFLVQPKNVIDRALGITSDAPGVPQFLGDIVTTVKGSRVISKYGIPGFADHF</sequence>
<organism evidence="6">
    <name type="scientific">Peromfec virus RodF8_46</name>
    <dbReference type="NCBI Taxonomy" id="2929377"/>
    <lineage>
        <taxon>Viruses</taxon>
        <taxon>Monodnaviria</taxon>
        <taxon>Sangervirae</taxon>
        <taxon>Phixviricota</taxon>
        <taxon>Malgrandaviricetes</taxon>
        <taxon>Petitvirales</taxon>
        <taxon>Microviridae</taxon>
    </lineage>
</organism>
<dbReference type="InterPro" id="IPR003514">
    <property type="entry name" value="Microviridae_protein_F"/>
</dbReference>
<dbReference type="GO" id="GO:0005198">
    <property type="term" value="F:structural molecule activity"/>
    <property type="evidence" value="ECO:0007669"/>
    <property type="project" value="InterPro"/>
</dbReference>
<dbReference type="GO" id="GO:0039615">
    <property type="term" value="C:T=1 icosahedral viral capsid"/>
    <property type="evidence" value="ECO:0007669"/>
    <property type="project" value="UniProtKB-KW"/>
</dbReference>
<dbReference type="EMBL" id="OM869634">
    <property type="protein sequence ID" value="UPW41598.1"/>
    <property type="molecule type" value="Genomic_DNA"/>
</dbReference>
<comment type="subcellular location">
    <subcellularLocation>
        <location evidence="1">Virion</location>
    </subcellularLocation>
</comment>
<dbReference type="InterPro" id="IPR037002">
    <property type="entry name" value="Microviridae_protein_F_sf"/>
</dbReference>
<evidence type="ECO:0000256" key="1">
    <source>
        <dbReference type="ARBA" id="ARBA00004328"/>
    </source>
</evidence>
<dbReference type="SUPFAM" id="SSF88645">
    <property type="entry name" value="ssDNA viruses"/>
    <property type="match status" value="1"/>
</dbReference>
<name>A0A976N320_9VIRU</name>
<keyword evidence="3" id="KW-1140">T=1 icosahedral capsid protein</keyword>
<keyword evidence="5" id="KW-0946">Virion</keyword>
<evidence type="ECO:0000256" key="3">
    <source>
        <dbReference type="ARBA" id="ARBA00022431"/>
    </source>
</evidence>
<comment type="similarity">
    <text evidence="2">Belongs to the microviridae F protein family.</text>
</comment>
<evidence type="ECO:0000256" key="2">
    <source>
        <dbReference type="ARBA" id="ARBA00009963"/>
    </source>
</evidence>
<evidence type="ECO:0000313" key="6">
    <source>
        <dbReference type="EMBL" id="UPW41598.1"/>
    </source>
</evidence>
<reference evidence="6" key="1">
    <citation type="submission" date="2022-02" db="EMBL/GenBank/DDBJ databases">
        <title>Towards deciphering the DNA virus diversity associated with rodent species in the families Cricetidae and Heteromyidae.</title>
        <authorList>
            <person name="Lund M."/>
            <person name="Larsen B.B."/>
            <person name="Gryseels S."/>
            <person name="Kraberger S."/>
            <person name="Rowsey D.M."/>
            <person name="Steger L."/>
            <person name="Yule K.M."/>
            <person name="Upham N.S."/>
            <person name="Worobey M."/>
            <person name="Van Doorslaer K."/>
            <person name="Varsani A."/>
        </authorList>
    </citation>
    <scope>NUCLEOTIDE SEQUENCE</scope>
    <source>
        <strain evidence="6">NeonRodF8_46</strain>
    </source>
</reference>